<evidence type="ECO:0000313" key="3">
    <source>
        <dbReference type="Proteomes" id="UP000054683"/>
    </source>
</evidence>
<evidence type="ECO:0000256" key="1">
    <source>
        <dbReference type="SAM" id="Phobius"/>
    </source>
</evidence>
<keyword evidence="1" id="KW-0472">Membrane</keyword>
<protein>
    <submittedName>
        <fullName evidence="2">Uncharacterized protein</fullName>
    </submittedName>
</protein>
<keyword evidence="1" id="KW-1133">Transmembrane helix</keyword>
<gene>
    <name evidence="2" type="ORF">AWB69_05332</name>
</gene>
<dbReference type="Proteomes" id="UP000054683">
    <property type="component" value="Unassembled WGS sequence"/>
</dbReference>
<reference evidence="2 3" key="1">
    <citation type="submission" date="2016-01" db="EMBL/GenBank/DDBJ databases">
        <authorList>
            <person name="Oliw E.H."/>
        </authorList>
    </citation>
    <scope>NUCLEOTIDE SEQUENCE [LARGE SCALE GENOMIC DNA]</scope>
    <source>
        <strain evidence="2">LMG 27134</strain>
    </source>
</reference>
<feature type="transmembrane region" description="Helical" evidence="1">
    <location>
        <begin position="6"/>
        <end position="29"/>
    </location>
</feature>
<sequence length="125" mass="14577">MIDEAHFIWLYYFEIVVVGIVLNEVVDVVEPQFRDSIKMMVWKINTGDRHAGVVHLLVPLYQRSRELVSAKQRRMNLSMVFTNSSRVIEVFLGRNTVSLIKARLQSSLIRWTVSHRKQILFAGAY</sequence>
<dbReference type="AlphaFoldDB" id="A0A158I5J5"/>
<name>A0A158I5J5_9BURK</name>
<keyword evidence="1" id="KW-0812">Transmembrane</keyword>
<evidence type="ECO:0000313" key="2">
    <source>
        <dbReference type="EMBL" id="SAL51824.1"/>
    </source>
</evidence>
<accession>A0A158I5J5</accession>
<proteinExistence type="predicted"/>
<organism evidence="2 3">
    <name type="scientific">Caballeronia udeis</name>
    <dbReference type="NCBI Taxonomy" id="1232866"/>
    <lineage>
        <taxon>Bacteria</taxon>
        <taxon>Pseudomonadati</taxon>
        <taxon>Pseudomonadota</taxon>
        <taxon>Betaproteobacteria</taxon>
        <taxon>Burkholderiales</taxon>
        <taxon>Burkholderiaceae</taxon>
        <taxon>Caballeronia</taxon>
    </lineage>
</organism>
<dbReference type="EMBL" id="FCOK02000041">
    <property type="protein sequence ID" value="SAL51824.1"/>
    <property type="molecule type" value="Genomic_DNA"/>
</dbReference>